<evidence type="ECO:0000313" key="4">
    <source>
        <dbReference type="Proteomes" id="UP001243330"/>
    </source>
</evidence>
<dbReference type="EMBL" id="JAQOWY010000156">
    <property type="protein sequence ID" value="KAK1848983.1"/>
    <property type="molecule type" value="Genomic_DNA"/>
</dbReference>
<evidence type="ECO:0000313" key="3">
    <source>
        <dbReference type="EMBL" id="KAK1848983.1"/>
    </source>
</evidence>
<feature type="region of interest" description="Disordered" evidence="1">
    <location>
        <begin position="191"/>
        <end position="225"/>
    </location>
</feature>
<proteinExistence type="predicted"/>
<feature type="signal peptide" evidence="2">
    <location>
        <begin position="1"/>
        <end position="17"/>
    </location>
</feature>
<organism evidence="3 4">
    <name type="scientific">Colletotrichum chrysophilum</name>
    <dbReference type="NCBI Taxonomy" id="1836956"/>
    <lineage>
        <taxon>Eukaryota</taxon>
        <taxon>Fungi</taxon>
        <taxon>Dikarya</taxon>
        <taxon>Ascomycota</taxon>
        <taxon>Pezizomycotina</taxon>
        <taxon>Sordariomycetes</taxon>
        <taxon>Hypocreomycetidae</taxon>
        <taxon>Glomerellales</taxon>
        <taxon>Glomerellaceae</taxon>
        <taxon>Colletotrichum</taxon>
        <taxon>Colletotrichum gloeosporioides species complex</taxon>
    </lineage>
</organism>
<keyword evidence="2" id="KW-0732">Signal</keyword>
<evidence type="ECO:0000256" key="1">
    <source>
        <dbReference type="SAM" id="MobiDB-lite"/>
    </source>
</evidence>
<dbReference type="Proteomes" id="UP001243330">
    <property type="component" value="Unassembled WGS sequence"/>
</dbReference>
<keyword evidence="4" id="KW-1185">Reference proteome</keyword>
<feature type="compositionally biased region" description="Low complexity" evidence="1">
    <location>
        <begin position="192"/>
        <end position="201"/>
    </location>
</feature>
<gene>
    <name evidence="3" type="ORF">CCHR01_08401</name>
</gene>
<feature type="chain" id="PRO_5041898830" evidence="2">
    <location>
        <begin position="18"/>
        <end position="225"/>
    </location>
</feature>
<sequence>MLVSNVFFLIIVGPAMAAPVTRLRDEARLVTAGTPPPPPKGMTGKVPAVAVTSKPQQEQEPNISEAPKAPEAPEAPDNFDAPYTIDPLPYHNPTPEVANYPNGANYPNAANHPDAVSYPDTANYPDVASYPGPNNEVNPPPLRRRRVLPLAPRRDPKQHAANVEAINDRKAFHASRVEKWNYTWGHYPVTRQKGQPVQPGTPGTGGGHHVKSCPANKDYSKCITH</sequence>
<dbReference type="AlphaFoldDB" id="A0AAD9AJ52"/>
<comment type="caution">
    <text evidence="3">The sequence shown here is derived from an EMBL/GenBank/DDBJ whole genome shotgun (WGS) entry which is preliminary data.</text>
</comment>
<accession>A0AAD9AJ52</accession>
<evidence type="ECO:0000256" key="2">
    <source>
        <dbReference type="SAM" id="SignalP"/>
    </source>
</evidence>
<feature type="compositionally biased region" description="Polar residues" evidence="1">
    <location>
        <begin position="53"/>
        <end position="62"/>
    </location>
</feature>
<name>A0AAD9AJ52_9PEZI</name>
<feature type="compositionally biased region" description="Low complexity" evidence="1">
    <location>
        <begin position="98"/>
        <end position="111"/>
    </location>
</feature>
<feature type="region of interest" description="Disordered" evidence="1">
    <location>
        <begin position="51"/>
        <end position="142"/>
    </location>
</feature>
<reference evidence="3" key="1">
    <citation type="submission" date="2023-01" db="EMBL/GenBank/DDBJ databases">
        <title>Colletotrichum chrysophilum M932 genome sequence.</title>
        <authorList>
            <person name="Baroncelli R."/>
        </authorList>
    </citation>
    <scope>NUCLEOTIDE SEQUENCE</scope>
    <source>
        <strain evidence="3">M932</strain>
    </source>
</reference>
<protein>
    <submittedName>
        <fullName evidence="3">Glutamate n-methyl d-aspartate-associated protein 1 (Glutamate binding)</fullName>
    </submittedName>
</protein>